<dbReference type="PANTHER" id="PTHR12729:SF6">
    <property type="entry name" value="TRNA(HIS) GUANYLYLTRANSFERASE-RELATED"/>
    <property type="match status" value="1"/>
</dbReference>
<evidence type="ECO:0000256" key="1">
    <source>
        <dbReference type="ARBA" id="ARBA00001946"/>
    </source>
</evidence>
<dbReference type="PANTHER" id="PTHR12729">
    <property type="entry name" value="TRNA(HIS) GUANYLYLTRANSFERASE-RELATED"/>
    <property type="match status" value="1"/>
</dbReference>
<comment type="catalytic activity">
    <reaction evidence="12">
        <text>a 5'-end ribonucleotide-tRNA(His) + GTP + ATP + H2O = a 5'-end phospho-guanosine-ribonucleotide-tRNA(His) + AMP + 2 diphosphate + H(+)</text>
        <dbReference type="Rhea" id="RHEA:54564"/>
        <dbReference type="Rhea" id="RHEA-COMP:14193"/>
        <dbReference type="Rhea" id="RHEA-COMP:14917"/>
        <dbReference type="ChEBI" id="CHEBI:15377"/>
        <dbReference type="ChEBI" id="CHEBI:15378"/>
        <dbReference type="ChEBI" id="CHEBI:30616"/>
        <dbReference type="ChEBI" id="CHEBI:33019"/>
        <dbReference type="ChEBI" id="CHEBI:37565"/>
        <dbReference type="ChEBI" id="CHEBI:138282"/>
        <dbReference type="ChEBI" id="CHEBI:141847"/>
        <dbReference type="ChEBI" id="CHEBI:456215"/>
        <dbReference type="EC" id="2.7.7.79"/>
    </reaction>
</comment>
<protein>
    <recommendedName>
        <fullName evidence="4">Probable tRNA(His) guanylyltransferase</fullName>
        <ecNumber evidence="3">2.7.7.79</ecNumber>
    </recommendedName>
</protein>
<accession>A0ABN7S0L2</accession>
<evidence type="ECO:0000256" key="9">
    <source>
        <dbReference type="ARBA" id="ARBA00022741"/>
    </source>
</evidence>
<evidence type="ECO:0000256" key="11">
    <source>
        <dbReference type="ARBA" id="ARBA00023134"/>
    </source>
</evidence>
<feature type="domain" description="Calcium uniporter protein C-terminal" evidence="15">
    <location>
        <begin position="245"/>
        <end position="451"/>
    </location>
</feature>
<dbReference type="InterPro" id="IPR024956">
    <property type="entry name" value="tRNAHis_GuaTrfase_cat"/>
</dbReference>
<keyword evidence="18" id="KW-1185">Reference proteome</keyword>
<keyword evidence="6" id="KW-0819">tRNA processing</keyword>
<organism evidence="17 18">
    <name type="scientific">Oikopleura dioica</name>
    <name type="common">Tunicate</name>
    <dbReference type="NCBI Taxonomy" id="34765"/>
    <lineage>
        <taxon>Eukaryota</taxon>
        <taxon>Metazoa</taxon>
        <taxon>Chordata</taxon>
        <taxon>Tunicata</taxon>
        <taxon>Appendicularia</taxon>
        <taxon>Copelata</taxon>
        <taxon>Oikopleuridae</taxon>
        <taxon>Oikopleura</taxon>
    </lineage>
</organism>
<evidence type="ECO:0000256" key="5">
    <source>
        <dbReference type="ARBA" id="ARBA00022679"/>
    </source>
</evidence>
<evidence type="ECO:0000256" key="3">
    <source>
        <dbReference type="ARBA" id="ARBA00012511"/>
    </source>
</evidence>
<evidence type="ECO:0000256" key="12">
    <source>
        <dbReference type="ARBA" id="ARBA00047281"/>
    </source>
</evidence>
<proteinExistence type="inferred from homology"/>
<evidence type="ECO:0000256" key="7">
    <source>
        <dbReference type="ARBA" id="ARBA00022695"/>
    </source>
</evidence>
<keyword evidence="11" id="KW-0342">GTP-binding</keyword>
<evidence type="ECO:0000259" key="14">
    <source>
        <dbReference type="Pfam" id="PF04446"/>
    </source>
</evidence>
<gene>
    <name evidence="17" type="ORF">OKIOD_LOCUS2778</name>
</gene>
<evidence type="ECO:0000256" key="6">
    <source>
        <dbReference type="ARBA" id="ARBA00022694"/>
    </source>
</evidence>
<dbReference type="InterPro" id="IPR038469">
    <property type="entry name" value="tRNAHis_GuaTrfase_Thg1_sf"/>
</dbReference>
<name>A0ABN7S0L2_OIKDI</name>
<reference evidence="17 18" key="1">
    <citation type="submission" date="2021-04" db="EMBL/GenBank/DDBJ databases">
        <authorList>
            <person name="Bliznina A."/>
        </authorList>
    </citation>
    <scope>NUCLEOTIDE SEQUENCE [LARGE SCALE GENOMIC DNA]</scope>
</reference>
<comment type="cofactor">
    <cofactor evidence="1">
        <name>Mg(2+)</name>
        <dbReference type="ChEBI" id="CHEBI:18420"/>
    </cofactor>
</comment>
<keyword evidence="7" id="KW-0548">Nucleotidyltransferase</keyword>
<dbReference type="InterPro" id="IPR006769">
    <property type="entry name" value="MCU_C"/>
</dbReference>
<evidence type="ECO:0000259" key="15">
    <source>
        <dbReference type="Pfam" id="PF04678"/>
    </source>
</evidence>
<keyword evidence="10" id="KW-0460">Magnesium</keyword>
<sequence length="492" mass="56887">MQILPDCTIAYGQSDEYSFVLRPDTSVHGRRRQKLVSLAVSKFTAVYQFYWAHFFPNTALLYPAVFDGRLVLYPTEKILRDYLAWRQVDCHINNLYNTTFHALIQKQGLTPSESEKRLSKTLSKGSGINYNDEKEIFKKGSVLIGAENRKEDEGEIDSWEAHTSEEKKHLQKRQVLVLHVDIIKDSFWERYPNLLLPLDEVKKARKRQLGAANDLSLPSRNEPVSFTCRPVTGTIGDLLEQIKEEDRGVDHAAIYAQGEIRLASATTISQLLTMGDFQLRINDIRHQIQLPDDQIARLLLVNEDNEMAAIKQLVHSLHSSLGIAEFQFQHHKKLTAKRDEIMEKLKKCQLVKQKIDEDAIIFSSRMHTGAMIGMSVLWGIMARLTWWEYSWDVIEPVTFFVTYGGAICCYTFYLATKTLPDYEDMTNRWQLLKTHKLSKKRGFSIEEYNTLSHEYALVCEQIDRLEDELQLLLTEEAEYEDDAEATDSFLDF</sequence>
<dbReference type="EMBL" id="OU015568">
    <property type="protein sequence ID" value="CAG5086471.1"/>
    <property type="molecule type" value="Genomic_DNA"/>
</dbReference>
<dbReference type="Proteomes" id="UP001158576">
    <property type="component" value="Chromosome PAR"/>
</dbReference>
<evidence type="ECO:0000313" key="17">
    <source>
        <dbReference type="EMBL" id="CAG5086471.1"/>
    </source>
</evidence>
<evidence type="ECO:0000259" key="16">
    <source>
        <dbReference type="Pfam" id="PF14413"/>
    </source>
</evidence>
<evidence type="ECO:0000256" key="4">
    <source>
        <dbReference type="ARBA" id="ARBA00022310"/>
    </source>
</evidence>
<evidence type="ECO:0000256" key="13">
    <source>
        <dbReference type="SAM" id="Coils"/>
    </source>
</evidence>
<dbReference type="Gene3D" id="3.30.70.3000">
    <property type="match status" value="1"/>
</dbReference>
<evidence type="ECO:0000313" key="18">
    <source>
        <dbReference type="Proteomes" id="UP001158576"/>
    </source>
</evidence>
<evidence type="ECO:0000256" key="2">
    <source>
        <dbReference type="ARBA" id="ARBA00010113"/>
    </source>
</evidence>
<evidence type="ECO:0000256" key="10">
    <source>
        <dbReference type="ARBA" id="ARBA00022842"/>
    </source>
</evidence>
<dbReference type="InterPro" id="IPR025845">
    <property type="entry name" value="Thg1_C_dom"/>
</dbReference>
<dbReference type="Pfam" id="PF04446">
    <property type="entry name" value="Thg1"/>
    <property type="match status" value="1"/>
</dbReference>
<feature type="coiled-coil region" evidence="13">
    <location>
        <begin position="448"/>
        <end position="482"/>
    </location>
</feature>
<dbReference type="Pfam" id="PF14413">
    <property type="entry name" value="Thg1C"/>
    <property type="match status" value="1"/>
</dbReference>
<dbReference type="EC" id="2.7.7.79" evidence="3"/>
<dbReference type="Pfam" id="PF04678">
    <property type="entry name" value="MCU"/>
    <property type="match status" value="1"/>
</dbReference>
<evidence type="ECO:0000256" key="8">
    <source>
        <dbReference type="ARBA" id="ARBA00022723"/>
    </source>
</evidence>
<feature type="domain" description="Thg1 C-terminal" evidence="16">
    <location>
        <begin position="78"/>
        <end position="184"/>
    </location>
</feature>
<comment type="similarity">
    <text evidence="2">Belongs to the tRNA(His) guanylyltransferase family.</text>
</comment>
<keyword evidence="13" id="KW-0175">Coiled coil</keyword>
<keyword evidence="5" id="KW-0808">Transferase</keyword>
<keyword evidence="9" id="KW-0547">Nucleotide-binding</keyword>
<keyword evidence="8" id="KW-0479">Metal-binding</keyword>
<dbReference type="InterPro" id="IPR007537">
    <property type="entry name" value="tRNAHis_GuaTrfase_Thg1"/>
</dbReference>
<feature type="domain" description="tRNAHis guanylyltransferase catalytic" evidence="14">
    <location>
        <begin position="2"/>
        <end position="74"/>
    </location>
</feature>